<proteinExistence type="predicted"/>
<dbReference type="RefSeq" id="XP_002792733.1">
    <property type="nucleotide sequence ID" value="XM_002792687.1"/>
</dbReference>
<gene>
    <name evidence="1" type="ORF">PAAG_05462</name>
</gene>
<keyword evidence="2" id="KW-1185">Reference proteome</keyword>
<dbReference type="GeneID" id="9095860"/>
<dbReference type="AlphaFoldDB" id="C1H3W9"/>
<accession>C1H3W9</accession>
<dbReference type="Proteomes" id="UP000002059">
    <property type="component" value="Partially assembled WGS sequence"/>
</dbReference>
<dbReference type="VEuPathDB" id="FungiDB:PAAG_05462"/>
<dbReference type="KEGG" id="pbl:PAAG_05462"/>
<evidence type="ECO:0000313" key="1">
    <source>
        <dbReference type="EMBL" id="EEH34413.1"/>
    </source>
</evidence>
<sequence length="75" mass="8594">MPALREMGDQAQGLGEIIYPWASLLSFLKPTEGGKRKAEDWILSISGYRRARRFAKVVKLDRDRGHLSTLPFYLD</sequence>
<evidence type="ECO:0000313" key="2">
    <source>
        <dbReference type="Proteomes" id="UP000002059"/>
    </source>
</evidence>
<organism evidence="1 2">
    <name type="scientific">Paracoccidioides lutzii (strain ATCC MYA-826 / Pb01)</name>
    <name type="common">Paracoccidioides brasiliensis</name>
    <dbReference type="NCBI Taxonomy" id="502779"/>
    <lineage>
        <taxon>Eukaryota</taxon>
        <taxon>Fungi</taxon>
        <taxon>Dikarya</taxon>
        <taxon>Ascomycota</taxon>
        <taxon>Pezizomycotina</taxon>
        <taxon>Eurotiomycetes</taxon>
        <taxon>Eurotiomycetidae</taxon>
        <taxon>Onygenales</taxon>
        <taxon>Ajellomycetaceae</taxon>
        <taxon>Paracoccidioides</taxon>
    </lineage>
</organism>
<reference evidence="1 2" key="1">
    <citation type="journal article" date="2011" name="PLoS Genet.">
        <title>Comparative genomic analysis of human fungal pathogens causing paracoccidioidomycosis.</title>
        <authorList>
            <person name="Desjardins C.A."/>
            <person name="Champion M.D."/>
            <person name="Holder J.W."/>
            <person name="Muszewska A."/>
            <person name="Goldberg J."/>
            <person name="Bailao A.M."/>
            <person name="Brigido M.M."/>
            <person name="Ferreira M.E."/>
            <person name="Garcia A.M."/>
            <person name="Grynberg M."/>
            <person name="Gujja S."/>
            <person name="Heiman D.I."/>
            <person name="Henn M.R."/>
            <person name="Kodira C.D."/>
            <person name="Leon-Narvaez H."/>
            <person name="Longo L.V."/>
            <person name="Ma L.J."/>
            <person name="Malavazi I."/>
            <person name="Matsuo A.L."/>
            <person name="Morais F.V."/>
            <person name="Pereira M."/>
            <person name="Rodriguez-Brito S."/>
            <person name="Sakthikumar S."/>
            <person name="Salem-Izacc S.M."/>
            <person name="Sykes S.M."/>
            <person name="Teixeira M.M."/>
            <person name="Vallejo M.C."/>
            <person name="Walter M.E."/>
            <person name="Yandava C."/>
            <person name="Young S."/>
            <person name="Zeng Q."/>
            <person name="Zucker J."/>
            <person name="Felipe M.S."/>
            <person name="Goldman G.H."/>
            <person name="Haas B.J."/>
            <person name="McEwen J.G."/>
            <person name="Nino-Vega G."/>
            <person name="Puccia R."/>
            <person name="San-Blas G."/>
            <person name="Soares C.M."/>
            <person name="Birren B.W."/>
            <person name="Cuomo C.A."/>
        </authorList>
    </citation>
    <scope>NUCLEOTIDE SEQUENCE [LARGE SCALE GENOMIC DNA]</scope>
    <source>
        <strain evidence="2">ATCC MYA-826 / Pb01</strain>
    </source>
</reference>
<protein>
    <submittedName>
        <fullName evidence="1">Uncharacterized protein</fullName>
    </submittedName>
</protein>
<dbReference type="HOGENOM" id="CLU_2671711_0_0_1"/>
<name>C1H3W9_PARBA</name>
<dbReference type="EMBL" id="KN294005">
    <property type="protein sequence ID" value="EEH34413.1"/>
    <property type="molecule type" value="Genomic_DNA"/>
</dbReference>